<feature type="domain" description="HTH deoR-type" evidence="6">
    <location>
        <begin position="1"/>
        <end position="58"/>
    </location>
</feature>
<dbReference type="RefSeq" id="WP_311818704.1">
    <property type="nucleotide sequence ID" value="NZ_JARQBN010000005.1"/>
</dbReference>
<dbReference type="InterPro" id="IPR018356">
    <property type="entry name" value="Tscrpt_reg_HTH_DeoR_CS"/>
</dbReference>
<dbReference type="PROSITE" id="PS51094">
    <property type="entry name" value="PTS_EIIA_TYPE_2"/>
    <property type="match status" value="1"/>
</dbReference>
<dbReference type="SUPFAM" id="SSF52794">
    <property type="entry name" value="PTS system IIB component-like"/>
    <property type="match status" value="1"/>
</dbReference>
<reference evidence="10 11" key="1">
    <citation type="submission" date="2023-03" db="EMBL/GenBank/DDBJ databases">
        <authorList>
            <person name="Shen W."/>
            <person name="Cai J."/>
        </authorList>
    </citation>
    <scope>NUCLEOTIDE SEQUENCE [LARGE SCALE GENOMIC DNA]</scope>
    <source>
        <strain evidence="10 11">B101</strain>
    </source>
</reference>
<sequence>MREVQVLTALKEYGYLKVDQLAKIVGVSSRTIRNDLQELSALQQGFTIEKSVKLGCRLIISDERLFSEYLASFSESTIEMQKDRIESLLSLLLIDENYQTVNQLSGELLVSGSQIKKDLSKLELYLKGSALVLERKAHYGIRIISEVKNRLLLLLDCYQRGNNKLLEKLEAVFDFEKQKHVKDNLYQLINDHEWEIDYGELRRLEEEIFLLLLIRGKKPQVKPPSSFLSKVLQGTGLAVPVQKEIHEFFEASLLAKTRKLEILSNKQLLKEEISEFFVEMDQQQRTHFSTDQEFIDLVYLHVAALIERSRKEVNFQNPYLEDISKDYPVIFNFAVLFSKWLEEKFQLTIAPDEIGYLATHMTVPYHKWQQNLIENIYRIAVVCSSGGGMAYLVEMKLRRIFPRAKIQTFSMFEIEKIQTYYPDLIFSIIELTIEVDCPVILMSEIQSELDYLEVSENLSLLKSDETFSIERAFFELFSESLFRIETGRTYSESLIDLAEQVEEQVGFPGYTDSLMERENYLSTIYQNGIAIPHPLMMSGSENRVAVCLLPQGAIGSKREVKIIFMVSLKSEQLDVHQIIFKELSKLMNHPIALNALAESKDYNEFYYTLKRVLGRRKQSEH</sequence>
<dbReference type="Pfam" id="PF00874">
    <property type="entry name" value="PRD"/>
    <property type="match status" value="1"/>
</dbReference>
<dbReference type="Pfam" id="PF00359">
    <property type="entry name" value="PTS_EIIA_2"/>
    <property type="match status" value="1"/>
</dbReference>
<evidence type="ECO:0000256" key="5">
    <source>
        <dbReference type="ARBA" id="ARBA00023163"/>
    </source>
</evidence>
<feature type="domain" description="PRD" evidence="9">
    <location>
        <begin position="264"/>
        <end position="371"/>
    </location>
</feature>
<protein>
    <submittedName>
        <fullName evidence="10">PTS sugar transporter subunit IIA</fullName>
    </submittedName>
</protein>
<dbReference type="EMBL" id="JARQBN010000005">
    <property type="protein sequence ID" value="MDT2827618.1"/>
    <property type="molecule type" value="Genomic_DNA"/>
</dbReference>
<dbReference type="PROSITE" id="PS51372">
    <property type="entry name" value="PRD_2"/>
    <property type="match status" value="1"/>
</dbReference>
<dbReference type="InterPro" id="IPR001034">
    <property type="entry name" value="DeoR_HTH"/>
</dbReference>
<keyword evidence="5" id="KW-0804">Transcription</keyword>
<comment type="caution">
    <text evidence="10">The sequence shown here is derived from an EMBL/GenBank/DDBJ whole genome shotgun (WGS) entry which is preliminary data.</text>
</comment>
<dbReference type="PROSITE" id="PS00894">
    <property type="entry name" value="HTH_DEOR_1"/>
    <property type="match status" value="1"/>
</dbReference>
<dbReference type="PROSITE" id="PS51000">
    <property type="entry name" value="HTH_DEOR_2"/>
    <property type="match status" value="1"/>
</dbReference>
<feature type="domain" description="PTS EIIB type-2" evidence="8">
    <location>
        <begin position="377"/>
        <end position="466"/>
    </location>
</feature>
<dbReference type="Gene3D" id="3.40.930.10">
    <property type="entry name" value="Mannitol-specific EII, Chain A"/>
    <property type="match status" value="1"/>
</dbReference>
<dbReference type="InterPro" id="IPR016152">
    <property type="entry name" value="PTrfase/Anion_transptr"/>
</dbReference>
<organism evidence="10 11">
    <name type="scientific">Enterococcus viikkiensis</name>
    <dbReference type="NCBI Taxonomy" id="930854"/>
    <lineage>
        <taxon>Bacteria</taxon>
        <taxon>Bacillati</taxon>
        <taxon>Bacillota</taxon>
        <taxon>Bacilli</taxon>
        <taxon>Lactobacillales</taxon>
        <taxon>Enterococcaceae</taxon>
        <taxon>Enterococcus</taxon>
    </lineage>
</organism>
<accession>A0ABU3FPN9</accession>
<evidence type="ECO:0000259" key="7">
    <source>
        <dbReference type="PROSITE" id="PS51094"/>
    </source>
</evidence>
<gene>
    <name evidence="10" type="ORF">P7H59_04015</name>
</gene>
<keyword evidence="2" id="KW-0677">Repeat</keyword>
<dbReference type="PROSITE" id="PS51099">
    <property type="entry name" value="PTS_EIIB_TYPE_2"/>
    <property type="match status" value="1"/>
</dbReference>
<keyword evidence="3" id="KW-0805">Transcription regulation</keyword>
<keyword evidence="10" id="KW-0762">Sugar transport</keyword>
<keyword evidence="11" id="KW-1185">Reference proteome</keyword>
<keyword evidence="1" id="KW-0808">Transferase</keyword>
<dbReference type="SUPFAM" id="SSF63520">
    <property type="entry name" value="PTS-regulatory domain, PRD"/>
    <property type="match status" value="1"/>
</dbReference>
<name>A0ABU3FPN9_9ENTE</name>
<dbReference type="Pfam" id="PF08220">
    <property type="entry name" value="HTH_DeoR"/>
    <property type="match status" value="1"/>
</dbReference>
<dbReference type="Gene3D" id="3.40.50.2300">
    <property type="match status" value="1"/>
</dbReference>
<evidence type="ECO:0000313" key="11">
    <source>
        <dbReference type="Proteomes" id="UP001265301"/>
    </source>
</evidence>
<feature type="domain" description="PTS EIIA type-2" evidence="7">
    <location>
        <begin position="465"/>
        <end position="612"/>
    </location>
</feature>
<dbReference type="PANTHER" id="PTHR30185">
    <property type="entry name" value="CRYPTIC BETA-GLUCOSIDE BGL OPERON ANTITERMINATOR"/>
    <property type="match status" value="1"/>
</dbReference>
<dbReference type="SUPFAM" id="SSF46785">
    <property type="entry name" value="Winged helix' DNA-binding domain"/>
    <property type="match status" value="1"/>
</dbReference>
<dbReference type="SUPFAM" id="SSF55804">
    <property type="entry name" value="Phoshotransferase/anion transport protein"/>
    <property type="match status" value="1"/>
</dbReference>
<dbReference type="InterPro" id="IPR002178">
    <property type="entry name" value="PTS_EIIA_type-2_dom"/>
</dbReference>
<dbReference type="InterPro" id="IPR050661">
    <property type="entry name" value="BglG_antiterminators"/>
</dbReference>
<dbReference type="InterPro" id="IPR011608">
    <property type="entry name" value="PRD"/>
</dbReference>
<dbReference type="InterPro" id="IPR036390">
    <property type="entry name" value="WH_DNA-bd_sf"/>
</dbReference>
<evidence type="ECO:0000259" key="6">
    <source>
        <dbReference type="PROSITE" id="PS51000"/>
    </source>
</evidence>
<evidence type="ECO:0000256" key="1">
    <source>
        <dbReference type="ARBA" id="ARBA00022679"/>
    </source>
</evidence>
<evidence type="ECO:0000313" key="10">
    <source>
        <dbReference type="EMBL" id="MDT2827618.1"/>
    </source>
</evidence>
<keyword evidence="10" id="KW-0813">Transport</keyword>
<dbReference type="SMART" id="SM00420">
    <property type="entry name" value="HTH_DEOR"/>
    <property type="match status" value="1"/>
</dbReference>
<dbReference type="InterPro" id="IPR036388">
    <property type="entry name" value="WH-like_DNA-bd_sf"/>
</dbReference>
<dbReference type="Proteomes" id="UP001265301">
    <property type="component" value="Unassembled WGS sequence"/>
</dbReference>
<keyword evidence="4" id="KW-0238">DNA-binding</keyword>
<evidence type="ECO:0000259" key="9">
    <source>
        <dbReference type="PROSITE" id="PS51372"/>
    </source>
</evidence>
<dbReference type="Gene3D" id="1.10.1790.10">
    <property type="entry name" value="PRD domain"/>
    <property type="match status" value="1"/>
</dbReference>
<evidence type="ECO:0000259" key="8">
    <source>
        <dbReference type="PROSITE" id="PS51099"/>
    </source>
</evidence>
<proteinExistence type="predicted"/>
<evidence type="ECO:0000256" key="2">
    <source>
        <dbReference type="ARBA" id="ARBA00022737"/>
    </source>
</evidence>
<evidence type="ECO:0000256" key="3">
    <source>
        <dbReference type="ARBA" id="ARBA00023015"/>
    </source>
</evidence>
<dbReference type="InterPro" id="IPR036634">
    <property type="entry name" value="PRD_sf"/>
</dbReference>
<dbReference type="PANTHER" id="PTHR30185:SF18">
    <property type="entry name" value="TRANSCRIPTIONAL REGULATOR MTLR"/>
    <property type="match status" value="1"/>
</dbReference>
<dbReference type="InterPro" id="IPR036095">
    <property type="entry name" value="PTS_EIIB-like_sf"/>
</dbReference>
<dbReference type="CDD" id="cd05568">
    <property type="entry name" value="PTS_IIB_bgl_like"/>
    <property type="match status" value="1"/>
</dbReference>
<evidence type="ECO:0000256" key="4">
    <source>
        <dbReference type="ARBA" id="ARBA00023125"/>
    </source>
</evidence>
<dbReference type="Gene3D" id="1.10.10.10">
    <property type="entry name" value="Winged helix-like DNA-binding domain superfamily/Winged helix DNA-binding domain"/>
    <property type="match status" value="1"/>
</dbReference>
<dbReference type="InterPro" id="IPR013011">
    <property type="entry name" value="PTS_EIIB_2"/>
</dbReference>